<protein>
    <submittedName>
        <fullName evidence="2">Uncharacterized protein</fullName>
    </submittedName>
</protein>
<proteinExistence type="predicted"/>
<dbReference type="AlphaFoldDB" id="A0A9Q1I3T8"/>
<dbReference type="Proteomes" id="UP001152803">
    <property type="component" value="Unassembled WGS sequence"/>
</dbReference>
<organism evidence="2 3">
    <name type="scientific">Conger conger</name>
    <name type="common">Conger eel</name>
    <name type="synonym">Muraena conger</name>
    <dbReference type="NCBI Taxonomy" id="82655"/>
    <lineage>
        <taxon>Eukaryota</taxon>
        <taxon>Metazoa</taxon>
        <taxon>Chordata</taxon>
        <taxon>Craniata</taxon>
        <taxon>Vertebrata</taxon>
        <taxon>Euteleostomi</taxon>
        <taxon>Actinopterygii</taxon>
        <taxon>Neopterygii</taxon>
        <taxon>Teleostei</taxon>
        <taxon>Anguilliformes</taxon>
        <taxon>Congridae</taxon>
        <taxon>Conger</taxon>
    </lineage>
</organism>
<keyword evidence="3" id="KW-1185">Reference proteome</keyword>
<dbReference type="OrthoDB" id="10454651at2759"/>
<comment type="caution">
    <text evidence="2">The sequence shown here is derived from an EMBL/GenBank/DDBJ whole genome shotgun (WGS) entry which is preliminary data.</text>
</comment>
<name>A0A9Q1I3T8_CONCO</name>
<feature type="region of interest" description="Disordered" evidence="1">
    <location>
        <begin position="192"/>
        <end position="235"/>
    </location>
</feature>
<dbReference type="EMBL" id="JAFJMO010000003">
    <property type="protein sequence ID" value="KAJ8281519.1"/>
    <property type="molecule type" value="Genomic_DNA"/>
</dbReference>
<gene>
    <name evidence="2" type="ORF">COCON_G00040380</name>
</gene>
<evidence type="ECO:0000313" key="2">
    <source>
        <dbReference type="EMBL" id="KAJ8281519.1"/>
    </source>
</evidence>
<reference evidence="2" key="1">
    <citation type="journal article" date="2023" name="Science">
        <title>Genome structures resolve the early diversification of teleost fishes.</title>
        <authorList>
            <person name="Parey E."/>
            <person name="Louis A."/>
            <person name="Montfort J."/>
            <person name="Bouchez O."/>
            <person name="Roques C."/>
            <person name="Iampietro C."/>
            <person name="Lluch J."/>
            <person name="Castinel A."/>
            <person name="Donnadieu C."/>
            <person name="Desvignes T."/>
            <person name="Floi Bucao C."/>
            <person name="Jouanno E."/>
            <person name="Wen M."/>
            <person name="Mejri S."/>
            <person name="Dirks R."/>
            <person name="Jansen H."/>
            <person name="Henkel C."/>
            <person name="Chen W.J."/>
            <person name="Zahm M."/>
            <person name="Cabau C."/>
            <person name="Klopp C."/>
            <person name="Thompson A.W."/>
            <person name="Robinson-Rechavi M."/>
            <person name="Braasch I."/>
            <person name="Lecointre G."/>
            <person name="Bobe J."/>
            <person name="Postlethwait J.H."/>
            <person name="Berthelot C."/>
            <person name="Roest Crollius H."/>
            <person name="Guiguen Y."/>
        </authorList>
    </citation>
    <scope>NUCLEOTIDE SEQUENCE</scope>
    <source>
        <strain evidence="2">Concon-B</strain>
    </source>
</reference>
<evidence type="ECO:0000256" key="1">
    <source>
        <dbReference type="SAM" id="MobiDB-lite"/>
    </source>
</evidence>
<accession>A0A9Q1I3T8</accession>
<sequence length="235" mass="26175">MPSCSLVPVRSGSPVFLKQGVELKQQDYIGEQEACSLIHALLWTIASVFAMLERVHFSRLICGSVAGRYCLYLYLISLRLPRVVSGKQAHGEDRWPDHRTQKLDHIEKYEVTYPRWISPEQSRSSFSDKVNSYQHPLQAEVGITAEGRELVLQLEQNSEYPTARRSRSRPPFIPNSACAQKNGSPVSVVMNGISPSGRTPGCPDGAPGRSRSAEHCASGNRHDSRQCSADFARYS</sequence>
<evidence type="ECO:0000313" key="3">
    <source>
        <dbReference type="Proteomes" id="UP001152803"/>
    </source>
</evidence>